<name>A0A4Z0A1T5_9AGAM</name>
<accession>A0A4Z0A1T5</accession>
<gene>
    <name evidence="1" type="ORF">EWM64_g3362</name>
</gene>
<dbReference type="EMBL" id="SFCI01000309">
    <property type="protein sequence ID" value="TFY80645.1"/>
    <property type="molecule type" value="Genomic_DNA"/>
</dbReference>
<reference evidence="1 2" key="1">
    <citation type="submission" date="2019-02" db="EMBL/GenBank/DDBJ databases">
        <title>Genome sequencing of the rare red list fungi Hericium alpestre (H. flagellum).</title>
        <authorList>
            <person name="Buettner E."/>
            <person name="Kellner H."/>
        </authorList>
    </citation>
    <scope>NUCLEOTIDE SEQUENCE [LARGE SCALE GENOMIC DNA]</scope>
    <source>
        <strain evidence="1 2">DSM 108284</strain>
    </source>
</reference>
<sequence>MDRRDDDLQRELHEFRKQEMQARYGAAMANNLGPAAIMSDEVLARIVACAHANRIETIEHLKQEVKWIGIKRYGKNAMAMILKHRAGNDGSTIPRSAVGCNAHESVEDRALLVISPQVRGGAVRMQGKGVNRTSKKRTCGKCGAIGHICEFEKISMAMF</sequence>
<organism evidence="1 2">
    <name type="scientific">Hericium alpestre</name>
    <dbReference type="NCBI Taxonomy" id="135208"/>
    <lineage>
        <taxon>Eukaryota</taxon>
        <taxon>Fungi</taxon>
        <taxon>Dikarya</taxon>
        <taxon>Basidiomycota</taxon>
        <taxon>Agaricomycotina</taxon>
        <taxon>Agaricomycetes</taxon>
        <taxon>Russulales</taxon>
        <taxon>Hericiaceae</taxon>
        <taxon>Hericium</taxon>
    </lineage>
</organism>
<dbReference type="OrthoDB" id="2803597at2759"/>
<dbReference type="AlphaFoldDB" id="A0A4Z0A1T5"/>
<protein>
    <submittedName>
        <fullName evidence="1">Uncharacterized protein</fullName>
    </submittedName>
</protein>
<dbReference type="Proteomes" id="UP000298061">
    <property type="component" value="Unassembled WGS sequence"/>
</dbReference>
<evidence type="ECO:0000313" key="1">
    <source>
        <dbReference type="EMBL" id="TFY80645.1"/>
    </source>
</evidence>
<keyword evidence="2" id="KW-1185">Reference proteome</keyword>
<proteinExistence type="predicted"/>
<comment type="caution">
    <text evidence="1">The sequence shown here is derived from an EMBL/GenBank/DDBJ whole genome shotgun (WGS) entry which is preliminary data.</text>
</comment>
<evidence type="ECO:0000313" key="2">
    <source>
        <dbReference type="Proteomes" id="UP000298061"/>
    </source>
</evidence>